<dbReference type="Proteomes" id="UP001255856">
    <property type="component" value="Unassembled WGS sequence"/>
</dbReference>
<organism evidence="1 2">
    <name type="scientific">Prototheca wickerhamii</name>
    <dbReference type="NCBI Taxonomy" id="3111"/>
    <lineage>
        <taxon>Eukaryota</taxon>
        <taxon>Viridiplantae</taxon>
        <taxon>Chlorophyta</taxon>
        <taxon>core chlorophytes</taxon>
        <taxon>Trebouxiophyceae</taxon>
        <taxon>Chlorellales</taxon>
        <taxon>Chlorellaceae</taxon>
        <taxon>Prototheca</taxon>
    </lineage>
</organism>
<dbReference type="PANTHER" id="PTHR39741:SF2">
    <property type="entry name" value="F-BOX DOMAIN-CONTAINING PROTEIN"/>
    <property type="match status" value="1"/>
</dbReference>
<comment type="caution">
    <text evidence="1">The sequence shown here is derived from an EMBL/GenBank/DDBJ whole genome shotgun (WGS) entry which is preliminary data.</text>
</comment>
<dbReference type="AlphaFoldDB" id="A0AAD9IM81"/>
<evidence type="ECO:0000313" key="2">
    <source>
        <dbReference type="Proteomes" id="UP001255856"/>
    </source>
</evidence>
<protein>
    <submittedName>
        <fullName evidence="1">Uncharacterized protein</fullName>
    </submittedName>
</protein>
<sequence length="439" mass="47683">MTDPIRWVAVGLKAAWVKDRAESVALLAALLDSGGDWPSTSLIRNVLGASSTDHVEESALNLLIPEERVTFGMGVSYWSSKGSDSAGSVDWVALRLAHPLCLLREIRLRPFKAWFQPGAPIYAPQFVRFRVGGAMLFDPGNWQLGPTWLPPAPPEPPQADDPGGWDAGGGTWESPLFPVDPNSAADQLFELPQPVLCVGGLLVIELIGKVKQQLQDNLFYVCLSYVHVKGRPIAGFAVDPGRSLPAVEVLPVDPLQAQGGLALIGRRLQSAVPPDPIRIVPVHECCCMVSCARKFGIPATAVVLGATYFQRLLSRHSSMLQLAVSSGYFRRCTAGKPSKRKRELVMLRSTAKAPTLLTVYATCIYLALKVCDRVPHVSMLSAMLSYVLHDRVDPAQAVQLEWQCLVGLQWRLGPYFAAPRPAPRETGPHNAEAPPAPDS</sequence>
<keyword evidence="2" id="KW-1185">Reference proteome</keyword>
<dbReference type="EMBL" id="JASFZW010000004">
    <property type="protein sequence ID" value="KAK2078552.1"/>
    <property type="molecule type" value="Genomic_DNA"/>
</dbReference>
<dbReference type="PANTHER" id="PTHR39741">
    <property type="entry name" value="F-BOX DOMAIN CONTAINING PROTEIN, EXPRESSED"/>
    <property type="match status" value="1"/>
</dbReference>
<reference evidence="1" key="1">
    <citation type="submission" date="2021-01" db="EMBL/GenBank/DDBJ databases">
        <authorList>
            <person name="Eckstrom K.M.E."/>
        </authorList>
    </citation>
    <scope>NUCLEOTIDE SEQUENCE</scope>
    <source>
        <strain evidence="1">UVCC 0001</strain>
    </source>
</reference>
<gene>
    <name evidence="1" type="ORF">QBZ16_003392</name>
</gene>
<dbReference type="InterPro" id="IPR036915">
    <property type="entry name" value="Cyclin-like_sf"/>
</dbReference>
<evidence type="ECO:0000313" key="1">
    <source>
        <dbReference type="EMBL" id="KAK2078552.1"/>
    </source>
</evidence>
<accession>A0AAD9IM81</accession>
<dbReference type="SUPFAM" id="SSF47954">
    <property type="entry name" value="Cyclin-like"/>
    <property type="match status" value="1"/>
</dbReference>
<proteinExistence type="predicted"/>
<dbReference type="Gene3D" id="1.10.472.10">
    <property type="entry name" value="Cyclin-like"/>
    <property type="match status" value="1"/>
</dbReference>
<dbReference type="InterPro" id="IPR055336">
    <property type="entry name" value="At4g00755-like"/>
</dbReference>
<name>A0AAD9IM81_PROWI</name>